<gene>
    <name evidence="2" type="ORF">MitoLV_45</name>
</gene>
<evidence type="ECO:0000313" key="2">
    <source>
        <dbReference type="EMBL" id="QPM99271.1"/>
    </source>
</evidence>
<keyword evidence="2" id="KW-0496">Mitochondrion</keyword>
<keyword evidence="1" id="KW-0472">Membrane</keyword>
<dbReference type="EMBL" id="MK889230">
    <property type="protein sequence ID" value="QPM99271.1"/>
    <property type="molecule type" value="Genomic_DNA"/>
</dbReference>
<reference evidence="2" key="1">
    <citation type="journal article" date="2020" name="Sci. Rep.">
        <title>Morphology, ultrastructure, genomics, and phylogeny of Euplotes vanleeuwenhoeki sp. nov. and its ultra-reduced endosymbiont 'Candidatus Pinguicoccus supinus' sp. nov.</title>
        <authorList>
            <person name="Serra V."/>
            <person name="Gammuto L."/>
            <person name="Nitla V."/>
            <person name="Castelli M."/>
            <person name="Lanzoni O."/>
            <person name="Sassera D."/>
            <person name="Bandi C."/>
            <person name="Sandeep B.V."/>
            <person name="Verni F."/>
            <person name="Modeo L."/>
            <person name="Petroni G."/>
        </authorList>
    </citation>
    <scope>NUCLEOTIDE SEQUENCE</scope>
    <source>
        <strain evidence="2">KKR18</strain>
    </source>
</reference>
<feature type="transmembrane region" description="Helical" evidence="1">
    <location>
        <begin position="67"/>
        <end position="88"/>
    </location>
</feature>
<accession>A0A7T1FUE2</accession>
<organism evidence="2">
    <name type="scientific">Euplotes vanleeuwenhoeki</name>
    <dbReference type="NCBI Taxonomy" id="2794224"/>
    <lineage>
        <taxon>Eukaryota</taxon>
        <taxon>Sar</taxon>
        <taxon>Alveolata</taxon>
        <taxon>Ciliophora</taxon>
        <taxon>Intramacronucleata</taxon>
        <taxon>Spirotrichea</taxon>
        <taxon>Hypotrichia</taxon>
        <taxon>Euplotida</taxon>
        <taxon>Euplotidae</taxon>
        <taxon>Euplotes</taxon>
    </lineage>
</organism>
<dbReference type="AlphaFoldDB" id="A0A7T1FUE2"/>
<name>A0A7T1FUE2_9SPIT</name>
<proteinExistence type="predicted"/>
<keyword evidence="1" id="KW-1133">Transmembrane helix</keyword>
<keyword evidence="1" id="KW-0812">Transmembrane</keyword>
<protein>
    <submittedName>
        <fullName evidence="2">Uncharacterized protein</fullName>
    </submittedName>
</protein>
<geneLocation type="mitochondrion" evidence="2"/>
<sequence>MFFVRYLLYLFCKFNNCNSLNYFFNNTFCLPWKSNLFFFEQDYYECLKSLYFWIKNYPDFNTLRASFFINIYYIFLITITSNYFIFILECSYL</sequence>
<evidence type="ECO:0000256" key="1">
    <source>
        <dbReference type="SAM" id="Phobius"/>
    </source>
</evidence>